<evidence type="ECO:0000256" key="1">
    <source>
        <dbReference type="ARBA" id="ARBA00000815"/>
    </source>
</evidence>
<dbReference type="PANTHER" id="PTHR11575">
    <property type="entry name" value="5'-NUCLEOTIDASE-RELATED"/>
    <property type="match status" value="1"/>
</dbReference>
<evidence type="ECO:0000259" key="7">
    <source>
        <dbReference type="Pfam" id="PF02872"/>
    </source>
</evidence>
<dbReference type="AlphaFoldDB" id="A0A814HGR3"/>
<dbReference type="Proteomes" id="UP000663829">
    <property type="component" value="Unassembled WGS sequence"/>
</dbReference>
<organism evidence="8 10">
    <name type="scientific">Didymodactylos carnosus</name>
    <dbReference type="NCBI Taxonomy" id="1234261"/>
    <lineage>
        <taxon>Eukaryota</taxon>
        <taxon>Metazoa</taxon>
        <taxon>Spiralia</taxon>
        <taxon>Gnathifera</taxon>
        <taxon>Rotifera</taxon>
        <taxon>Eurotatoria</taxon>
        <taxon>Bdelloidea</taxon>
        <taxon>Philodinida</taxon>
        <taxon>Philodinidae</taxon>
        <taxon>Didymodactylos</taxon>
    </lineage>
</organism>
<dbReference type="Pfam" id="PF02872">
    <property type="entry name" value="5_nucleotid_C"/>
    <property type="match status" value="1"/>
</dbReference>
<dbReference type="InterPro" id="IPR006179">
    <property type="entry name" value="5_nucleotidase/apyrase"/>
</dbReference>
<dbReference type="InterPro" id="IPR008334">
    <property type="entry name" value="5'-Nucleotdase_C"/>
</dbReference>
<comment type="caution">
    <text evidence="8">The sequence shown here is derived from an EMBL/GenBank/DDBJ whole genome shotgun (WGS) entry which is preliminary data.</text>
</comment>
<accession>A0A814HGR3</accession>
<keyword evidence="10" id="KW-1185">Reference proteome</keyword>
<evidence type="ECO:0000256" key="2">
    <source>
        <dbReference type="ARBA" id="ARBA00006654"/>
    </source>
</evidence>
<keyword evidence="5" id="KW-0378">Hydrolase</keyword>
<dbReference type="EC" id="3.1.3.5" evidence="3"/>
<keyword evidence="5" id="KW-0547">Nucleotide-binding</keyword>
<dbReference type="InterPro" id="IPR036907">
    <property type="entry name" value="5'-Nucleotdase_C_sf"/>
</dbReference>
<dbReference type="SUPFAM" id="SSF56300">
    <property type="entry name" value="Metallo-dependent phosphatases"/>
    <property type="match status" value="1"/>
</dbReference>
<reference evidence="8" key="1">
    <citation type="submission" date="2021-02" db="EMBL/GenBank/DDBJ databases">
        <authorList>
            <person name="Nowell W R."/>
        </authorList>
    </citation>
    <scope>NUCLEOTIDE SEQUENCE</scope>
</reference>
<dbReference type="Proteomes" id="UP000681722">
    <property type="component" value="Unassembled WGS sequence"/>
</dbReference>
<dbReference type="EMBL" id="CAJNOQ010003366">
    <property type="protein sequence ID" value="CAF1008814.1"/>
    <property type="molecule type" value="Genomic_DNA"/>
</dbReference>
<protein>
    <recommendedName>
        <fullName evidence="3">5'-nucleotidase</fullName>
        <ecNumber evidence="3">3.1.3.5</ecNumber>
    </recommendedName>
</protein>
<evidence type="ECO:0000256" key="4">
    <source>
        <dbReference type="ARBA" id="ARBA00022729"/>
    </source>
</evidence>
<dbReference type="Gene3D" id="3.90.780.10">
    <property type="entry name" value="5'-Nucleotidase, C-terminal domain"/>
    <property type="match status" value="1"/>
</dbReference>
<dbReference type="EMBL" id="CAJOBC010003366">
    <property type="protein sequence ID" value="CAF3779939.1"/>
    <property type="molecule type" value="Genomic_DNA"/>
</dbReference>
<gene>
    <name evidence="8" type="ORF">GPM918_LOCUS14152</name>
    <name evidence="9" type="ORF">SRO942_LOCUS14152</name>
</gene>
<dbReference type="Pfam" id="PF00149">
    <property type="entry name" value="Metallophos"/>
    <property type="match status" value="1"/>
</dbReference>
<comment type="catalytic activity">
    <reaction evidence="1">
        <text>a ribonucleoside 5'-phosphate + H2O = a ribonucleoside + phosphate</text>
        <dbReference type="Rhea" id="RHEA:12484"/>
        <dbReference type="ChEBI" id="CHEBI:15377"/>
        <dbReference type="ChEBI" id="CHEBI:18254"/>
        <dbReference type="ChEBI" id="CHEBI:43474"/>
        <dbReference type="ChEBI" id="CHEBI:58043"/>
        <dbReference type="EC" id="3.1.3.5"/>
    </reaction>
</comment>
<name>A0A814HGR3_9BILA</name>
<feature type="domain" description="Calcineurin-like phosphoesterase" evidence="6">
    <location>
        <begin position="62"/>
        <end position="269"/>
    </location>
</feature>
<evidence type="ECO:0000313" key="8">
    <source>
        <dbReference type="EMBL" id="CAF1008814.1"/>
    </source>
</evidence>
<comment type="similarity">
    <text evidence="2 5">Belongs to the 5'-nucleotidase family.</text>
</comment>
<dbReference type="SUPFAM" id="SSF55816">
    <property type="entry name" value="5'-nucleotidase (syn. UDP-sugar hydrolase), C-terminal domain"/>
    <property type="match status" value="1"/>
</dbReference>
<evidence type="ECO:0000256" key="3">
    <source>
        <dbReference type="ARBA" id="ARBA00012643"/>
    </source>
</evidence>
<keyword evidence="4" id="KW-0732">Signal</keyword>
<feature type="domain" description="5'-Nucleotidase C-terminal" evidence="7">
    <location>
        <begin position="367"/>
        <end position="451"/>
    </location>
</feature>
<evidence type="ECO:0000313" key="10">
    <source>
        <dbReference type="Proteomes" id="UP000663829"/>
    </source>
</evidence>
<dbReference type="GO" id="GO:0009166">
    <property type="term" value="P:nucleotide catabolic process"/>
    <property type="evidence" value="ECO:0007669"/>
    <property type="project" value="InterPro"/>
</dbReference>
<evidence type="ECO:0000256" key="5">
    <source>
        <dbReference type="RuleBase" id="RU362119"/>
    </source>
</evidence>
<evidence type="ECO:0000313" key="9">
    <source>
        <dbReference type="EMBL" id="CAF3779939.1"/>
    </source>
</evidence>
<dbReference type="GO" id="GO:0000166">
    <property type="term" value="F:nucleotide binding"/>
    <property type="evidence" value="ECO:0007669"/>
    <property type="project" value="UniProtKB-KW"/>
</dbReference>
<dbReference type="OrthoDB" id="10252235at2759"/>
<proteinExistence type="inferred from homology"/>
<dbReference type="PANTHER" id="PTHR11575:SF24">
    <property type="entry name" value="5'-NUCLEOTIDASE"/>
    <property type="match status" value="1"/>
</dbReference>
<evidence type="ECO:0000259" key="6">
    <source>
        <dbReference type="Pfam" id="PF00149"/>
    </source>
</evidence>
<dbReference type="GO" id="GO:0008768">
    <property type="term" value="F:UDP-sugar diphosphatase activity"/>
    <property type="evidence" value="ECO:0007669"/>
    <property type="project" value="TreeGrafter"/>
</dbReference>
<dbReference type="PRINTS" id="PR01607">
    <property type="entry name" value="APYRASEFAMLY"/>
</dbReference>
<dbReference type="Gene3D" id="3.60.21.10">
    <property type="match status" value="1"/>
</dbReference>
<sequence length="522" mass="57962">MNKNTLLLLLSLIAIVLISTAVIGWTYHLWMPKIRTSLVYSDSIIGSSPVLPNDGTYVQWTFLQMNDVYEIMPLNEGKKGGLARVATVRKELLNENPHTYTFVAGDLLSPSALSQATVNGSSLNGIQMIDVMNSIPIDYMTFGNHEFDLKKPDLLKRMAESNFAWISTNVKNLSTNDPFGKAIPYKLITISNINILIIGLTIHDNVGSPPYVTIVNGSLLKTFVNTFLSTLNVKYDVLVAITHLDIAQDIMLAEQVPLFDLIIGGHDHENYHEIRGEYNTPICKADSNAVSVFIHRLAYNVDKKLLRIYSTLIKITPDIPDNEQTKAVIEHWYNIGMDAFAADGFQPKEIVANLPDDVELDGLSSTIRYGPALLTDYICQSFLDMTNATVGVFNVGAIRLDDVLRGTITEYDILRILPYANIVWKLSVPGSIVAEVLTHGRTLIGNGMYLASCGVQSTDNINWFLTSDNKTNISKEPTNFTVATIDYAKTATGLNDPSVELLQTYKLASLGLIQYLKKLYQR</sequence>
<dbReference type="GO" id="GO:0008253">
    <property type="term" value="F:5'-nucleotidase activity"/>
    <property type="evidence" value="ECO:0007669"/>
    <property type="project" value="UniProtKB-EC"/>
</dbReference>
<dbReference type="InterPro" id="IPR004843">
    <property type="entry name" value="Calcineurin-like_PHP"/>
</dbReference>
<dbReference type="InterPro" id="IPR029052">
    <property type="entry name" value="Metallo-depent_PP-like"/>
</dbReference>